<dbReference type="OrthoDB" id="6661004at2759"/>
<name>A0A9N9SZ87_DIABA</name>
<feature type="region of interest" description="Disordered" evidence="1">
    <location>
        <begin position="1"/>
        <end position="25"/>
    </location>
</feature>
<dbReference type="AlphaFoldDB" id="A0A9N9SZ87"/>
<evidence type="ECO:0000256" key="1">
    <source>
        <dbReference type="SAM" id="MobiDB-lite"/>
    </source>
</evidence>
<dbReference type="EMBL" id="OU898278">
    <property type="protein sequence ID" value="CAG9832496.1"/>
    <property type="molecule type" value="Genomic_DNA"/>
</dbReference>
<proteinExistence type="predicted"/>
<evidence type="ECO:0000313" key="2">
    <source>
        <dbReference type="EMBL" id="CAG9832496.1"/>
    </source>
</evidence>
<organism evidence="2 3">
    <name type="scientific">Diabrotica balteata</name>
    <name type="common">Banded cucumber beetle</name>
    <dbReference type="NCBI Taxonomy" id="107213"/>
    <lineage>
        <taxon>Eukaryota</taxon>
        <taxon>Metazoa</taxon>
        <taxon>Ecdysozoa</taxon>
        <taxon>Arthropoda</taxon>
        <taxon>Hexapoda</taxon>
        <taxon>Insecta</taxon>
        <taxon>Pterygota</taxon>
        <taxon>Neoptera</taxon>
        <taxon>Endopterygota</taxon>
        <taxon>Coleoptera</taxon>
        <taxon>Polyphaga</taxon>
        <taxon>Cucujiformia</taxon>
        <taxon>Chrysomeloidea</taxon>
        <taxon>Chrysomelidae</taxon>
        <taxon>Galerucinae</taxon>
        <taxon>Diabroticina</taxon>
        <taxon>Diabroticites</taxon>
        <taxon>Diabrotica</taxon>
    </lineage>
</organism>
<evidence type="ECO:0000313" key="3">
    <source>
        <dbReference type="Proteomes" id="UP001153709"/>
    </source>
</evidence>
<keyword evidence="3" id="KW-1185">Reference proteome</keyword>
<gene>
    <name evidence="2" type="ORF">DIABBA_LOCUS5972</name>
</gene>
<dbReference type="Proteomes" id="UP001153709">
    <property type="component" value="Chromosome 3"/>
</dbReference>
<feature type="compositionally biased region" description="Basic and acidic residues" evidence="1">
    <location>
        <begin position="1"/>
        <end position="17"/>
    </location>
</feature>
<reference evidence="2" key="1">
    <citation type="submission" date="2022-01" db="EMBL/GenBank/DDBJ databases">
        <authorList>
            <person name="King R."/>
        </authorList>
    </citation>
    <scope>NUCLEOTIDE SEQUENCE</scope>
</reference>
<protein>
    <submittedName>
        <fullName evidence="2">Uncharacterized protein</fullName>
    </submittedName>
</protein>
<sequence length="297" mass="33728">MKPSDTSRDSPSQDKSHSPICMPDIPLPTPPPMANIMMTSRFDLQTRGGCGYRRILSSRSTEFRSPLLGRSSFAQIQETRSPLMPVRKVSSISEKLALSPLPRHRNFEDLSKNVDERFNLSLSDLCFQRSKYLSRDSVLSEEMEEVQMVSRELSSKFNQPSTENISPEYQSVFFNDHYISDIDENEEIKEFICGYKTPERRLSDNSEKTYKSFERTFSCNTLPSLSSLRTNKKVSGPVNSFGSTSSMKSSDYLCSPLAVRKIDQFDQRSVFKSPQRTIVKIAKVSNGKAQGSRLLKP</sequence>
<accession>A0A9N9SZ87</accession>